<dbReference type="Gene3D" id="3.90.1200.10">
    <property type="match status" value="1"/>
</dbReference>
<dbReference type="AlphaFoldDB" id="A0A2S6GJL2"/>
<evidence type="ECO:0000256" key="10">
    <source>
        <dbReference type="ARBA" id="ARBA00022840"/>
    </source>
</evidence>
<dbReference type="GO" id="GO:0005524">
    <property type="term" value="F:ATP binding"/>
    <property type="evidence" value="ECO:0007669"/>
    <property type="project" value="UniProtKB-KW"/>
</dbReference>
<dbReference type="EMBL" id="PTIX01000014">
    <property type="protein sequence ID" value="PPK65424.1"/>
    <property type="molecule type" value="Genomic_DNA"/>
</dbReference>
<organism evidence="16 17">
    <name type="scientific">Actinokineospora auranticolor</name>
    <dbReference type="NCBI Taxonomy" id="155976"/>
    <lineage>
        <taxon>Bacteria</taxon>
        <taxon>Bacillati</taxon>
        <taxon>Actinomycetota</taxon>
        <taxon>Actinomycetes</taxon>
        <taxon>Pseudonocardiales</taxon>
        <taxon>Pseudonocardiaceae</taxon>
        <taxon>Actinokineospora</taxon>
    </lineage>
</organism>
<keyword evidence="9 16" id="KW-0418">Kinase</keyword>
<keyword evidence="10" id="KW-0067">ATP-binding</keyword>
<evidence type="ECO:0000313" key="16">
    <source>
        <dbReference type="EMBL" id="PPK65424.1"/>
    </source>
</evidence>
<reference evidence="16 17" key="1">
    <citation type="submission" date="2018-02" db="EMBL/GenBank/DDBJ databases">
        <title>Genomic Encyclopedia of Archaeal and Bacterial Type Strains, Phase II (KMG-II): from individual species to whole genera.</title>
        <authorList>
            <person name="Goeker M."/>
        </authorList>
    </citation>
    <scope>NUCLEOTIDE SEQUENCE [LARGE SCALE GENOMIC DNA]</scope>
    <source>
        <strain evidence="16 17">YU 961-1</strain>
    </source>
</reference>
<evidence type="ECO:0000256" key="6">
    <source>
        <dbReference type="ARBA" id="ARBA00022600"/>
    </source>
</evidence>
<evidence type="ECO:0000256" key="8">
    <source>
        <dbReference type="ARBA" id="ARBA00022741"/>
    </source>
</evidence>
<dbReference type="SUPFAM" id="SSF56112">
    <property type="entry name" value="Protein kinase-like (PK-like)"/>
    <property type="match status" value="1"/>
</dbReference>
<comment type="subunit">
    <text evidence="3">Monomer.</text>
</comment>
<dbReference type="GO" id="GO:0016301">
    <property type="term" value="F:kinase activity"/>
    <property type="evidence" value="ECO:0007669"/>
    <property type="project" value="UniProtKB-KW"/>
</dbReference>
<evidence type="ECO:0000256" key="7">
    <source>
        <dbReference type="ARBA" id="ARBA00022679"/>
    </source>
</evidence>
<dbReference type="Pfam" id="PF18085">
    <property type="entry name" value="Mak_N_cap"/>
    <property type="match status" value="1"/>
</dbReference>
<protein>
    <recommendedName>
        <fullName evidence="5">Maltokinase</fullName>
        <ecNumber evidence="4">2.7.1.175</ecNumber>
    </recommendedName>
    <alternativeName>
        <fullName evidence="13">Maltose-1-phosphate synthase</fullName>
    </alternativeName>
</protein>
<evidence type="ECO:0000256" key="11">
    <source>
        <dbReference type="ARBA" id="ARBA00023056"/>
    </source>
</evidence>
<keyword evidence="12" id="KW-0119">Carbohydrate metabolism</keyword>
<keyword evidence="6" id="KW-0321">Glycogen metabolism</keyword>
<evidence type="ECO:0000256" key="5">
    <source>
        <dbReference type="ARBA" id="ARBA00013882"/>
    </source>
</evidence>
<keyword evidence="7" id="KW-0808">Transferase</keyword>
<evidence type="ECO:0000256" key="9">
    <source>
        <dbReference type="ARBA" id="ARBA00022777"/>
    </source>
</evidence>
<keyword evidence="17" id="KW-1185">Reference proteome</keyword>
<gene>
    <name evidence="16" type="ORF">CLV40_11476</name>
</gene>
<evidence type="ECO:0000256" key="2">
    <source>
        <dbReference type="ARBA" id="ARBA00006219"/>
    </source>
</evidence>
<dbReference type="InterPro" id="IPR040999">
    <property type="entry name" value="Mak_N_cap"/>
</dbReference>
<evidence type="ECO:0000256" key="1">
    <source>
        <dbReference type="ARBA" id="ARBA00004964"/>
    </source>
</evidence>
<dbReference type="UniPathway" id="UPA00164"/>
<sequence>MSLTAVDLVPALLPRVARALPAWLPQRRWFAGKGAPLVAVELTAAARFADQASKSFGVLAVAEVRYAGGKATERYQLPLGFSPTPPEGEPVIAWLDGLAAYDATGDHELTSELLRLIGRDHDLGEVRFTAEPGGELAFAHRNGMRSRRMTAEQSNTSIVFGDRFILKLFRRLSDGVNPDLDVHRALGRAESRHVAPLLGAIEGPGVTFGVLHSFVADAVDGWRLAVTEACQVARGEDVSRFLDEARGIGAAVAAVHRDLGQHYGTAPLDLAAVRRRLLATLDSAVPVVPALTCYADRLRELFDGLDAPAATAQRIHGDLHLGQVLRTPARWLLIDFEGEPSHPIPVRTAAQSPLRDVAGMLRSFDYAAEHELQFGVAEHFHEHACARVRQWAADARDEFCAGYASGSGVDPRAHGDLLRAFELEKMLYEAEYETRNRPDWVRIPLRTLRPTLGE</sequence>
<comment type="caution">
    <text evidence="16">The sequence shown here is derived from an EMBL/GenBank/DDBJ whole genome shotgun (WGS) entry which is preliminary data.</text>
</comment>
<comment type="catalytic activity">
    <reaction evidence="14">
        <text>D-maltose + ATP = alpha-maltose 1-phosphate + ADP + H(+)</text>
        <dbReference type="Rhea" id="RHEA:31915"/>
        <dbReference type="ChEBI" id="CHEBI:15378"/>
        <dbReference type="ChEBI" id="CHEBI:17306"/>
        <dbReference type="ChEBI" id="CHEBI:30616"/>
        <dbReference type="ChEBI" id="CHEBI:63576"/>
        <dbReference type="ChEBI" id="CHEBI:456216"/>
        <dbReference type="EC" id="2.7.1.175"/>
    </reaction>
</comment>
<accession>A0A2S6GJL2</accession>
<keyword evidence="11" id="KW-0320">Glycogen biosynthesis</keyword>
<evidence type="ECO:0000256" key="14">
    <source>
        <dbReference type="ARBA" id="ARBA00049067"/>
    </source>
</evidence>
<name>A0A2S6GJL2_9PSEU</name>
<dbReference type="Proteomes" id="UP000239203">
    <property type="component" value="Unassembled WGS sequence"/>
</dbReference>
<dbReference type="EC" id="2.7.1.175" evidence="4"/>
<evidence type="ECO:0000313" key="17">
    <source>
        <dbReference type="Proteomes" id="UP000239203"/>
    </source>
</evidence>
<dbReference type="InterPro" id="IPR011009">
    <property type="entry name" value="Kinase-like_dom_sf"/>
</dbReference>
<feature type="domain" description="Maltokinase N-terminal cap" evidence="15">
    <location>
        <begin position="23"/>
        <end position="106"/>
    </location>
</feature>
<proteinExistence type="inferred from homology"/>
<evidence type="ECO:0000256" key="13">
    <source>
        <dbReference type="ARBA" id="ARBA00031251"/>
    </source>
</evidence>
<evidence type="ECO:0000256" key="12">
    <source>
        <dbReference type="ARBA" id="ARBA00023277"/>
    </source>
</evidence>
<evidence type="ECO:0000256" key="4">
    <source>
        <dbReference type="ARBA" id="ARBA00011962"/>
    </source>
</evidence>
<dbReference type="GO" id="GO:0005978">
    <property type="term" value="P:glycogen biosynthetic process"/>
    <property type="evidence" value="ECO:0007669"/>
    <property type="project" value="UniProtKB-UniPathway"/>
</dbReference>
<dbReference type="RefSeq" id="WP_181043690.1">
    <property type="nucleotide sequence ID" value="NZ_CP154825.1"/>
</dbReference>
<comment type="similarity">
    <text evidence="2">Belongs to the aminoglycoside phosphotransferase family.</text>
</comment>
<evidence type="ECO:0000256" key="3">
    <source>
        <dbReference type="ARBA" id="ARBA00011245"/>
    </source>
</evidence>
<evidence type="ECO:0000259" key="15">
    <source>
        <dbReference type="Pfam" id="PF18085"/>
    </source>
</evidence>
<comment type="pathway">
    <text evidence="1">Glycan biosynthesis; glycogen biosynthesis.</text>
</comment>
<keyword evidence="8" id="KW-0547">Nucleotide-binding</keyword>